<name>A0ACC0Z4P6_9ROSI</name>
<proteinExistence type="predicted"/>
<gene>
    <name evidence="1" type="ORF">Pint_03944</name>
</gene>
<comment type="caution">
    <text evidence="1">The sequence shown here is derived from an EMBL/GenBank/DDBJ whole genome shotgun (WGS) entry which is preliminary data.</text>
</comment>
<organism evidence="1 2">
    <name type="scientific">Pistacia integerrima</name>
    <dbReference type="NCBI Taxonomy" id="434235"/>
    <lineage>
        <taxon>Eukaryota</taxon>
        <taxon>Viridiplantae</taxon>
        <taxon>Streptophyta</taxon>
        <taxon>Embryophyta</taxon>
        <taxon>Tracheophyta</taxon>
        <taxon>Spermatophyta</taxon>
        <taxon>Magnoliopsida</taxon>
        <taxon>eudicotyledons</taxon>
        <taxon>Gunneridae</taxon>
        <taxon>Pentapetalae</taxon>
        <taxon>rosids</taxon>
        <taxon>malvids</taxon>
        <taxon>Sapindales</taxon>
        <taxon>Anacardiaceae</taxon>
        <taxon>Pistacia</taxon>
    </lineage>
</organism>
<dbReference type="EMBL" id="CM047738">
    <property type="protein sequence ID" value="KAJ0045236.1"/>
    <property type="molecule type" value="Genomic_DNA"/>
</dbReference>
<evidence type="ECO:0000313" key="1">
    <source>
        <dbReference type="EMBL" id="KAJ0045236.1"/>
    </source>
</evidence>
<accession>A0ACC0Z4P6</accession>
<reference evidence="2" key="1">
    <citation type="journal article" date="2023" name="G3 (Bethesda)">
        <title>Genome assembly and association tests identify interacting loci associated with vigor, precocity, and sex in interspecific pistachio rootstocks.</title>
        <authorList>
            <person name="Palmer W."/>
            <person name="Jacygrad E."/>
            <person name="Sagayaradj S."/>
            <person name="Cavanaugh K."/>
            <person name="Han R."/>
            <person name="Bertier L."/>
            <person name="Beede B."/>
            <person name="Kafkas S."/>
            <person name="Golino D."/>
            <person name="Preece J."/>
            <person name="Michelmore R."/>
        </authorList>
    </citation>
    <scope>NUCLEOTIDE SEQUENCE [LARGE SCALE GENOMIC DNA]</scope>
</reference>
<sequence length="253" mass="28218">MWSYAVEKRRSKDERSMKVEVVVAAAVTVVLGIGNQVLYKLALVPLKHYPFFLAQLATFGLEAMYDPSSLEFKKGLEKVWDVKPLVNGKEIMSVLQLKSGWPLIREWEILVDKSVHLVVGRFLPFDFGGEKNIHPTLVRDDFTQAMHDFLPVAMRDISKPSPEGGRSWDDVGGLTDIWNAIKEMIELPSKFPNIFAKAPLRLRSNVLLYGHPGCGKTHIVGVAAAAACSLRFISVKGLELLNKYIGASEQAVR</sequence>
<dbReference type="Proteomes" id="UP001163603">
    <property type="component" value="Chromosome 3"/>
</dbReference>
<evidence type="ECO:0000313" key="2">
    <source>
        <dbReference type="Proteomes" id="UP001163603"/>
    </source>
</evidence>
<keyword evidence="2" id="KW-1185">Reference proteome</keyword>
<protein>
    <submittedName>
        <fullName evidence="1">Uncharacterized protein</fullName>
    </submittedName>
</protein>